<name>A0A380BVH2_9GAMM</name>
<protein>
    <submittedName>
        <fullName evidence="1">Uncharacterized protein</fullName>
    </submittedName>
</protein>
<dbReference type="Proteomes" id="UP000255061">
    <property type="component" value="Unassembled WGS sequence"/>
</dbReference>
<evidence type="ECO:0000313" key="2">
    <source>
        <dbReference type="Proteomes" id="UP000255061"/>
    </source>
</evidence>
<dbReference type="AlphaFoldDB" id="A0A380BVH2"/>
<evidence type="ECO:0000313" key="1">
    <source>
        <dbReference type="EMBL" id="SUJ06828.1"/>
    </source>
</evidence>
<reference evidence="1 2" key="1">
    <citation type="submission" date="2018-06" db="EMBL/GenBank/DDBJ databases">
        <authorList>
            <consortium name="Pathogen Informatics"/>
            <person name="Doyle S."/>
        </authorList>
    </citation>
    <scope>NUCLEOTIDE SEQUENCE [LARGE SCALE GENOMIC DNA]</scope>
    <source>
        <strain evidence="1 2">NCTC10736</strain>
    </source>
</reference>
<gene>
    <name evidence="1" type="ORF">NCTC10736_03846</name>
</gene>
<organism evidence="1 2">
    <name type="scientific">Shewanella morhuae</name>
    <dbReference type="NCBI Taxonomy" id="365591"/>
    <lineage>
        <taxon>Bacteria</taxon>
        <taxon>Pseudomonadati</taxon>
        <taxon>Pseudomonadota</taxon>
        <taxon>Gammaproteobacteria</taxon>
        <taxon>Alteromonadales</taxon>
        <taxon>Shewanellaceae</taxon>
        <taxon>Shewanella</taxon>
    </lineage>
</organism>
<sequence length="37" mass="4009">MALSIRHGGNNQVGELIEQNQALLSGRNAICDKICLK</sequence>
<proteinExistence type="predicted"/>
<accession>A0A380BVH2</accession>
<dbReference type="EMBL" id="UGYV01000004">
    <property type="protein sequence ID" value="SUJ06828.1"/>
    <property type="molecule type" value="Genomic_DNA"/>
</dbReference>